<name>A0A9D3YL67_DREPO</name>
<organism evidence="1 2">
    <name type="scientific">Dreissena polymorpha</name>
    <name type="common">Zebra mussel</name>
    <name type="synonym">Mytilus polymorpha</name>
    <dbReference type="NCBI Taxonomy" id="45954"/>
    <lineage>
        <taxon>Eukaryota</taxon>
        <taxon>Metazoa</taxon>
        <taxon>Spiralia</taxon>
        <taxon>Lophotrochozoa</taxon>
        <taxon>Mollusca</taxon>
        <taxon>Bivalvia</taxon>
        <taxon>Autobranchia</taxon>
        <taxon>Heteroconchia</taxon>
        <taxon>Euheterodonta</taxon>
        <taxon>Imparidentia</taxon>
        <taxon>Neoheterodontei</taxon>
        <taxon>Myida</taxon>
        <taxon>Dreissenoidea</taxon>
        <taxon>Dreissenidae</taxon>
        <taxon>Dreissena</taxon>
    </lineage>
</organism>
<gene>
    <name evidence="1" type="ORF">DPMN_075846</name>
</gene>
<dbReference type="Proteomes" id="UP000828390">
    <property type="component" value="Unassembled WGS sequence"/>
</dbReference>
<dbReference type="AlphaFoldDB" id="A0A9D3YL67"/>
<proteinExistence type="predicted"/>
<dbReference type="EMBL" id="JAIWYP010000015">
    <property type="protein sequence ID" value="KAH3700865.1"/>
    <property type="molecule type" value="Genomic_DNA"/>
</dbReference>
<evidence type="ECO:0000313" key="2">
    <source>
        <dbReference type="Proteomes" id="UP000828390"/>
    </source>
</evidence>
<keyword evidence="2" id="KW-1185">Reference proteome</keyword>
<comment type="caution">
    <text evidence="1">The sequence shown here is derived from an EMBL/GenBank/DDBJ whole genome shotgun (WGS) entry which is preliminary data.</text>
</comment>
<reference evidence="1" key="1">
    <citation type="journal article" date="2019" name="bioRxiv">
        <title>The Genome of the Zebra Mussel, Dreissena polymorpha: A Resource for Invasive Species Research.</title>
        <authorList>
            <person name="McCartney M.A."/>
            <person name="Auch B."/>
            <person name="Kono T."/>
            <person name="Mallez S."/>
            <person name="Zhang Y."/>
            <person name="Obille A."/>
            <person name="Becker A."/>
            <person name="Abrahante J.E."/>
            <person name="Garbe J."/>
            <person name="Badalamenti J.P."/>
            <person name="Herman A."/>
            <person name="Mangelson H."/>
            <person name="Liachko I."/>
            <person name="Sullivan S."/>
            <person name="Sone E.D."/>
            <person name="Koren S."/>
            <person name="Silverstein K.A.T."/>
            <person name="Beckman K.B."/>
            <person name="Gohl D.M."/>
        </authorList>
    </citation>
    <scope>NUCLEOTIDE SEQUENCE</scope>
    <source>
        <strain evidence="1">Duluth1</strain>
        <tissue evidence="1">Whole animal</tissue>
    </source>
</reference>
<sequence length="195" mass="21702">MPDCLQTKCGQADGGQRPILKPHLSNQAKNVTSMCSITRKTAPPTAAMLFDRSGPFANSSEIYIKPIFSPSYMKIGHKIFKLDRDFIGTKLLTKFHEDRTINVASRMFTNKCGQRSDGRTEDRQRPVTKAHLSNQGVGTAYGLGKTFFFKVTGGRTDGPTDRQTDRQTVRSLNALHWGHKKKAHEGQSTEDGTEN</sequence>
<reference evidence="1" key="2">
    <citation type="submission" date="2020-11" db="EMBL/GenBank/DDBJ databases">
        <authorList>
            <person name="McCartney M.A."/>
            <person name="Auch B."/>
            <person name="Kono T."/>
            <person name="Mallez S."/>
            <person name="Becker A."/>
            <person name="Gohl D.M."/>
            <person name="Silverstein K.A.T."/>
            <person name="Koren S."/>
            <person name="Bechman K.B."/>
            <person name="Herman A."/>
            <person name="Abrahante J.E."/>
            <person name="Garbe J."/>
        </authorList>
    </citation>
    <scope>NUCLEOTIDE SEQUENCE</scope>
    <source>
        <strain evidence="1">Duluth1</strain>
        <tissue evidence="1">Whole animal</tissue>
    </source>
</reference>
<evidence type="ECO:0000313" key="1">
    <source>
        <dbReference type="EMBL" id="KAH3700865.1"/>
    </source>
</evidence>
<accession>A0A9D3YL67</accession>
<protein>
    <submittedName>
        <fullName evidence="1">Uncharacterized protein</fullName>
    </submittedName>
</protein>